<evidence type="ECO:0008006" key="7">
    <source>
        <dbReference type="Google" id="ProtNLM"/>
    </source>
</evidence>
<protein>
    <recommendedName>
        <fullName evidence="7">Protein prenyltransferase</fullName>
    </recommendedName>
</protein>
<dbReference type="Pfam" id="PF01239">
    <property type="entry name" value="PPTA"/>
    <property type="match status" value="2"/>
</dbReference>
<dbReference type="Proteomes" id="UP001498476">
    <property type="component" value="Unassembled WGS sequence"/>
</dbReference>
<comment type="similarity">
    <text evidence="1">Belongs to the protein prenyltransferase subunit alpha family.</text>
</comment>
<proteinExistence type="inferred from homology"/>
<dbReference type="PANTHER" id="PTHR11129">
    <property type="entry name" value="PROTEIN FARNESYLTRANSFERASE ALPHA SUBUNIT/RAB GERANYLGERANYL TRANSFERASE ALPHA SUBUNIT"/>
    <property type="match status" value="1"/>
</dbReference>
<keyword evidence="2" id="KW-0637">Prenyltransferase</keyword>
<accession>A0ABR1HSU5</accession>
<evidence type="ECO:0000313" key="6">
    <source>
        <dbReference type="Proteomes" id="UP001498476"/>
    </source>
</evidence>
<evidence type="ECO:0000256" key="4">
    <source>
        <dbReference type="ARBA" id="ARBA00022737"/>
    </source>
</evidence>
<dbReference type="Gene3D" id="1.25.40.120">
    <property type="entry name" value="Protein prenylyltransferase"/>
    <property type="match status" value="1"/>
</dbReference>
<name>A0ABR1HSU5_9HYPO</name>
<gene>
    <name evidence="5" type="ORF">QQX98_000568</name>
</gene>
<dbReference type="EMBL" id="JAZAVJ010000005">
    <property type="protein sequence ID" value="KAK7424300.1"/>
    <property type="molecule type" value="Genomic_DNA"/>
</dbReference>
<evidence type="ECO:0000256" key="2">
    <source>
        <dbReference type="ARBA" id="ARBA00022602"/>
    </source>
</evidence>
<keyword evidence="3" id="KW-0808">Transferase</keyword>
<evidence type="ECO:0000256" key="1">
    <source>
        <dbReference type="ARBA" id="ARBA00006734"/>
    </source>
</evidence>
<dbReference type="SUPFAM" id="SSF48439">
    <property type="entry name" value="Protein prenylyltransferase"/>
    <property type="match status" value="1"/>
</dbReference>
<dbReference type="InterPro" id="IPR002088">
    <property type="entry name" value="Prenyl_trans_a"/>
</dbReference>
<comment type="caution">
    <text evidence="5">The sequence shown here is derived from an EMBL/GenBank/DDBJ whole genome shotgun (WGS) entry which is preliminary data.</text>
</comment>
<dbReference type="PANTHER" id="PTHR11129:SF3">
    <property type="entry name" value="PROTEIN PRENYLTRANSFERASE ALPHA SUBUNIT REPEAT-CONTAINING PROTEIN 1"/>
    <property type="match status" value="1"/>
</dbReference>
<evidence type="ECO:0000313" key="5">
    <source>
        <dbReference type="EMBL" id="KAK7424300.1"/>
    </source>
</evidence>
<reference evidence="5 6" key="1">
    <citation type="journal article" date="2025" name="Microbiol. Resour. Announc.">
        <title>Draft genome sequences for Neonectria magnoliae and Neonectria punicea, canker pathogens of Liriodendron tulipifera and Acer saccharum in West Virginia.</title>
        <authorList>
            <person name="Petronek H.M."/>
            <person name="Kasson M.T."/>
            <person name="Metheny A.M."/>
            <person name="Stauder C.M."/>
            <person name="Lovett B."/>
            <person name="Lynch S.C."/>
            <person name="Garnas J.R."/>
            <person name="Kasson L.R."/>
            <person name="Stajich J.E."/>
        </authorList>
    </citation>
    <scope>NUCLEOTIDE SEQUENCE [LARGE SCALE GENOMIC DNA]</scope>
    <source>
        <strain evidence="5 6">NRRL 64653</strain>
    </source>
</reference>
<keyword evidence="4" id="KW-0677">Repeat</keyword>
<organism evidence="5 6">
    <name type="scientific">Neonectria punicea</name>
    <dbReference type="NCBI Taxonomy" id="979145"/>
    <lineage>
        <taxon>Eukaryota</taxon>
        <taxon>Fungi</taxon>
        <taxon>Dikarya</taxon>
        <taxon>Ascomycota</taxon>
        <taxon>Pezizomycotina</taxon>
        <taxon>Sordariomycetes</taxon>
        <taxon>Hypocreomycetidae</taxon>
        <taxon>Hypocreales</taxon>
        <taxon>Nectriaceae</taxon>
        <taxon>Neonectria</taxon>
    </lineage>
</organism>
<keyword evidence="6" id="KW-1185">Reference proteome</keyword>
<evidence type="ECO:0000256" key="3">
    <source>
        <dbReference type="ARBA" id="ARBA00022679"/>
    </source>
</evidence>
<sequence length="327" mass="38099">MSRALDKNVKEALKHGDHQAVFDEISSALVNAPPELLEIELLGQSHIFDSNTTLLQDENAIAIPKLRLVQGFIVARRILRAHLQGKHDGSSEVVLRATSVILLMDPEYLSAANTRKRLLQRRIHDEDDVMTCLKNEKYLVDSLLTSRLHRHTKSPTLWSHRRWLMEQFKIQGLDVTVEDDLKRVVMVSGERHPRNYYAWCHARYLISTLTPESQTHAETMSKAITAVKKWSFGHHDDISGWQFLMSLLEKHRAETQPTFRETLQLAESFRWRNESVWYFLRYTVAASTRLTDHDREEFTRVRTTLWETAAEGSQERHTLEVAQRWLP</sequence>